<comment type="similarity">
    <text evidence="2">Belongs to the asparagine synthetase family.</text>
</comment>
<evidence type="ECO:0000256" key="7">
    <source>
        <dbReference type="ARBA" id="ARBA00048741"/>
    </source>
</evidence>
<dbReference type="PROSITE" id="PS51278">
    <property type="entry name" value="GATASE_TYPE_2"/>
    <property type="match status" value="1"/>
</dbReference>
<dbReference type="InterPro" id="IPR033738">
    <property type="entry name" value="AsnB_N"/>
</dbReference>
<dbReference type="GO" id="GO:0005524">
    <property type="term" value="F:ATP binding"/>
    <property type="evidence" value="ECO:0007669"/>
    <property type="project" value="UniProtKB-KW"/>
</dbReference>
<sequence>MCGIAGFWNKSGQPASYQQLKEMTDELQHRGPDAAGYEVLDDVALGHRRLSILDLSDHANQPFKSSCGRFHLIFNGEIFNFKEFYPELKHKGYTFNTTSDTEVLLYLLMEYGLEVLPRLNGFFAFAFWDRSQRKLVLVQDRFGVKPLFWTENDDYLAFASEPKALFKLGLQKEIADEFLDEQFFYRHVSGENTIFKGVRRFLPGHYQVWKNGVDLQSYTAWFNLGEAALAHPKIQNPLEWYKETFLDSVKLRMIADVPVGTMLSGGLDSSSILYAQSELGFSNLSSWNLRFKGFEKDESHLAESLSKELNATYHGFDILGSNLVNLLNESILINDEPLMHYTDGLLLGLSKEAKKNVTVLLTGEGADEVLGGYVRQKVMGKNFMYQLFNFLKYVPKNWVKNSRLKKLVHYLEFRNPDFHILTNSNELFLHDLKRLGLNSLNILPQYRIQKLEEAKKYFPKSKLRQLLYLDQQIHLGTLNDKNDRTTMGASIECREPFLDYRLVTGVNSLPDDCFSTSGKGKWLSMNTIGKELPDYIRNHEKIGLAIQWNKYFLEIPELRDHLENMNKSPLFEIGLFNYLDISKIVEDFKVNPVQNYSYVRSLFFNSYWYQVQFNS</sequence>
<evidence type="ECO:0000256" key="9">
    <source>
        <dbReference type="PIRSR" id="PIRSR001589-2"/>
    </source>
</evidence>
<name>A0A0P7YUR9_9BACT</name>
<evidence type="ECO:0000313" key="13">
    <source>
        <dbReference type="Proteomes" id="UP000050421"/>
    </source>
</evidence>
<evidence type="ECO:0000256" key="4">
    <source>
        <dbReference type="ARBA" id="ARBA00022741"/>
    </source>
</evidence>
<reference evidence="12 13" key="1">
    <citation type="submission" date="2015-09" db="EMBL/GenBank/DDBJ databases">
        <title>Identification and resolution of microdiversity through metagenomic sequencing of parallel consortia.</title>
        <authorList>
            <person name="Nelson W.C."/>
            <person name="Romine M.F."/>
            <person name="Lindemann S.R."/>
        </authorList>
    </citation>
    <scope>NUCLEOTIDE SEQUENCE [LARGE SCALE GENOMIC DNA]</scope>
    <source>
        <strain evidence="12">HL-49</strain>
    </source>
</reference>
<dbReference type="InterPro" id="IPR014729">
    <property type="entry name" value="Rossmann-like_a/b/a_fold"/>
</dbReference>
<dbReference type="InterPro" id="IPR001962">
    <property type="entry name" value="Asn_synthase"/>
</dbReference>
<keyword evidence="12" id="KW-0436">Ligase</keyword>
<gene>
    <name evidence="12" type="primary">asnB</name>
    <name evidence="12" type="ORF">HLUCCX10_02585</name>
</gene>
<keyword evidence="4 9" id="KW-0547">Nucleotide-binding</keyword>
<dbReference type="Gene3D" id="3.40.50.620">
    <property type="entry name" value="HUPs"/>
    <property type="match status" value="1"/>
</dbReference>
<dbReference type="EMBL" id="LJXT01000009">
    <property type="protein sequence ID" value="KPQ19491.1"/>
    <property type="molecule type" value="Genomic_DNA"/>
</dbReference>
<dbReference type="STRING" id="1305737.GCA_000526355_01778"/>
<dbReference type="AlphaFoldDB" id="A0A0P7YUR9"/>
<feature type="domain" description="Glutamine amidotransferase type-2" evidence="11">
    <location>
        <begin position="2"/>
        <end position="212"/>
    </location>
</feature>
<comment type="caution">
    <text evidence="12">The sequence shown here is derived from an EMBL/GenBank/DDBJ whole genome shotgun (WGS) entry which is preliminary data.</text>
</comment>
<dbReference type="PIRSF" id="PIRSF001589">
    <property type="entry name" value="Asn_synthetase_glu-h"/>
    <property type="match status" value="1"/>
</dbReference>
<comment type="pathway">
    <text evidence="1">Amino-acid biosynthesis; L-asparagine biosynthesis; L-asparagine from L-aspartate (L-Gln route): step 1/1.</text>
</comment>
<evidence type="ECO:0000256" key="6">
    <source>
        <dbReference type="ARBA" id="ARBA00022962"/>
    </source>
</evidence>
<dbReference type="SUPFAM" id="SSF56235">
    <property type="entry name" value="N-terminal nucleophile aminohydrolases (Ntn hydrolases)"/>
    <property type="match status" value="1"/>
</dbReference>
<dbReference type="Proteomes" id="UP000050421">
    <property type="component" value="Unassembled WGS sequence"/>
</dbReference>
<evidence type="ECO:0000256" key="2">
    <source>
        <dbReference type="ARBA" id="ARBA00005752"/>
    </source>
</evidence>
<evidence type="ECO:0000256" key="10">
    <source>
        <dbReference type="PIRSR" id="PIRSR001589-3"/>
    </source>
</evidence>
<evidence type="ECO:0000259" key="11">
    <source>
        <dbReference type="PROSITE" id="PS51278"/>
    </source>
</evidence>
<dbReference type="PANTHER" id="PTHR43284">
    <property type="entry name" value="ASPARAGINE SYNTHETASE (GLUTAMINE-HYDROLYZING)"/>
    <property type="match status" value="1"/>
</dbReference>
<dbReference type="InterPro" id="IPR051786">
    <property type="entry name" value="ASN_synthetase/amidase"/>
</dbReference>
<protein>
    <recommendedName>
        <fullName evidence="3">asparagine synthase (glutamine-hydrolyzing)</fullName>
        <ecNumber evidence="3">6.3.5.4</ecNumber>
    </recommendedName>
</protein>
<keyword evidence="8" id="KW-0028">Amino-acid biosynthesis</keyword>
<dbReference type="InterPro" id="IPR017932">
    <property type="entry name" value="GATase_2_dom"/>
</dbReference>
<feature type="site" description="Important for beta-aspartyl-AMP intermediate formation" evidence="10">
    <location>
        <position position="364"/>
    </location>
</feature>
<dbReference type="GO" id="GO:0005829">
    <property type="term" value="C:cytosol"/>
    <property type="evidence" value="ECO:0007669"/>
    <property type="project" value="TreeGrafter"/>
</dbReference>
<feature type="binding site" evidence="9">
    <location>
        <position position="100"/>
    </location>
    <ligand>
        <name>L-glutamine</name>
        <dbReference type="ChEBI" id="CHEBI:58359"/>
    </ligand>
</feature>
<dbReference type="PATRIC" id="fig|1305737.6.peg.1184"/>
<dbReference type="InterPro" id="IPR006426">
    <property type="entry name" value="Asn_synth_AEB"/>
</dbReference>
<dbReference type="Pfam" id="PF00733">
    <property type="entry name" value="Asn_synthase"/>
    <property type="match status" value="1"/>
</dbReference>
<keyword evidence="6 8" id="KW-0315">Glutamine amidotransferase</keyword>
<organism evidence="12 13">
    <name type="scientific">Algoriphagus marincola HL-49</name>
    <dbReference type="NCBI Taxonomy" id="1305737"/>
    <lineage>
        <taxon>Bacteria</taxon>
        <taxon>Pseudomonadati</taxon>
        <taxon>Bacteroidota</taxon>
        <taxon>Cytophagia</taxon>
        <taxon>Cytophagales</taxon>
        <taxon>Cyclobacteriaceae</taxon>
        <taxon>Algoriphagus</taxon>
    </lineage>
</organism>
<evidence type="ECO:0000313" key="12">
    <source>
        <dbReference type="EMBL" id="KPQ19491.1"/>
    </source>
</evidence>
<evidence type="ECO:0000256" key="8">
    <source>
        <dbReference type="PIRSR" id="PIRSR001589-1"/>
    </source>
</evidence>
<dbReference type="SUPFAM" id="SSF52402">
    <property type="entry name" value="Adenine nucleotide alpha hydrolases-like"/>
    <property type="match status" value="1"/>
</dbReference>
<dbReference type="eggNOG" id="COG0367">
    <property type="taxonomic scope" value="Bacteria"/>
</dbReference>
<proteinExistence type="inferred from homology"/>
<comment type="catalytic activity">
    <reaction evidence="7">
        <text>L-aspartate + L-glutamine + ATP + H2O = L-asparagine + L-glutamate + AMP + diphosphate + H(+)</text>
        <dbReference type="Rhea" id="RHEA:12228"/>
        <dbReference type="ChEBI" id="CHEBI:15377"/>
        <dbReference type="ChEBI" id="CHEBI:15378"/>
        <dbReference type="ChEBI" id="CHEBI:29985"/>
        <dbReference type="ChEBI" id="CHEBI:29991"/>
        <dbReference type="ChEBI" id="CHEBI:30616"/>
        <dbReference type="ChEBI" id="CHEBI:33019"/>
        <dbReference type="ChEBI" id="CHEBI:58048"/>
        <dbReference type="ChEBI" id="CHEBI:58359"/>
        <dbReference type="ChEBI" id="CHEBI:456215"/>
        <dbReference type="EC" id="6.3.5.4"/>
    </reaction>
</comment>
<dbReference type="GO" id="GO:0004066">
    <property type="term" value="F:asparagine synthase (glutamine-hydrolyzing) activity"/>
    <property type="evidence" value="ECO:0007669"/>
    <property type="project" value="UniProtKB-EC"/>
</dbReference>
<keyword evidence="5 9" id="KW-0067">ATP-binding</keyword>
<dbReference type="Pfam" id="PF13522">
    <property type="entry name" value="GATase_6"/>
    <property type="match status" value="1"/>
</dbReference>
<evidence type="ECO:0000256" key="1">
    <source>
        <dbReference type="ARBA" id="ARBA00005187"/>
    </source>
</evidence>
<dbReference type="GO" id="GO:0006529">
    <property type="term" value="P:asparagine biosynthetic process"/>
    <property type="evidence" value="ECO:0007669"/>
    <property type="project" value="UniProtKB-KW"/>
</dbReference>
<evidence type="ECO:0000256" key="5">
    <source>
        <dbReference type="ARBA" id="ARBA00022840"/>
    </source>
</evidence>
<keyword evidence="8" id="KW-0061">Asparagine biosynthesis</keyword>
<dbReference type="NCBIfam" id="TIGR01536">
    <property type="entry name" value="asn_synth_AEB"/>
    <property type="match status" value="1"/>
</dbReference>
<dbReference type="InterPro" id="IPR029055">
    <property type="entry name" value="Ntn_hydrolases_N"/>
</dbReference>
<evidence type="ECO:0000256" key="3">
    <source>
        <dbReference type="ARBA" id="ARBA00012737"/>
    </source>
</evidence>
<dbReference type="PANTHER" id="PTHR43284:SF1">
    <property type="entry name" value="ASPARAGINE SYNTHETASE"/>
    <property type="match status" value="1"/>
</dbReference>
<dbReference type="EC" id="6.3.5.4" evidence="3"/>
<feature type="active site" description="For GATase activity" evidence="8">
    <location>
        <position position="2"/>
    </location>
</feature>
<dbReference type="Gene3D" id="3.60.20.10">
    <property type="entry name" value="Glutamine Phosphoribosylpyrophosphate, subunit 1, domain 1"/>
    <property type="match status" value="1"/>
</dbReference>
<accession>A0A0P7YUR9</accession>
<dbReference type="OrthoDB" id="9763290at2"/>
<dbReference type="CDD" id="cd01991">
    <property type="entry name" value="Asn_synthase_B_C"/>
    <property type="match status" value="1"/>
</dbReference>
<dbReference type="CDD" id="cd00712">
    <property type="entry name" value="AsnB"/>
    <property type="match status" value="1"/>
</dbReference>